<gene>
    <name evidence="1" type="ORF">N658DRAFT_485317</name>
</gene>
<reference evidence="1" key="2">
    <citation type="submission" date="2023-05" db="EMBL/GenBank/DDBJ databases">
        <authorList>
            <consortium name="Lawrence Berkeley National Laboratory"/>
            <person name="Steindorff A."/>
            <person name="Hensen N."/>
            <person name="Bonometti L."/>
            <person name="Westerberg I."/>
            <person name="Brannstrom I.O."/>
            <person name="Guillou S."/>
            <person name="Cros-Aarteil S."/>
            <person name="Calhoun S."/>
            <person name="Haridas S."/>
            <person name="Kuo A."/>
            <person name="Mondo S."/>
            <person name="Pangilinan J."/>
            <person name="Riley R."/>
            <person name="Labutti K."/>
            <person name="Andreopoulos B."/>
            <person name="Lipzen A."/>
            <person name="Chen C."/>
            <person name="Yanf M."/>
            <person name="Daum C."/>
            <person name="Ng V."/>
            <person name="Clum A."/>
            <person name="Ohm R."/>
            <person name="Martin F."/>
            <person name="Silar P."/>
            <person name="Natvig D."/>
            <person name="Lalanne C."/>
            <person name="Gautier V."/>
            <person name="Ament-Velasquez S.L."/>
            <person name="Kruys A."/>
            <person name="Hutchinson M.I."/>
            <person name="Powell A.J."/>
            <person name="Barry K."/>
            <person name="Miller A.N."/>
            <person name="Grigoriev I.V."/>
            <person name="Debuchy R."/>
            <person name="Gladieux P."/>
            <person name="Thoren M.H."/>
            <person name="Johannesson H."/>
        </authorList>
    </citation>
    <scope>NUCLEOTIDE SEQUENCE</scope>
    <source>
        <strain evidence="1">CBS 757.83</strain>
    </source>
</reference>
<reference evidence="1" key="1">
    <citation type="journal article" date="2023" name="Mol. Phylogenet. Evol.">
        <title>Genome-scale phylogeny and comparative genomics of the fungal order Sordariales.</title>
        <authorList>
            <person name="Hensen N."/>
            <person name="Bonometti L."/>
            <person name="Westerberg I."/>
            <person name="Brannstrom I.O."/>
            <person name="Guillou S."/>
            <person name="Cros-Aarteil S."/>
            <person name="Calhoun S."/>
            <person name="Haridas S."/>
            <person name="Kuo A."/>
            <person name="Mondo S."/>
            <person name="Pangilinan J."/>
            <person name="Riley R."/>
            <person name="LaButti K."/>
            <person name="Andreopoulos B."/>
            <person name="Lipzen A."/>
            <person name="Chen C."/>
            <person name="Yan M."/>
            <person name="Daum C."/>
            <person name="Ng V."/>
            <person name="Clum A."/>
            <person name="Steindorff A."/>
            <person name="Ohm R.A."/>
            <person name="Martin F."/>
            <person name="Silar P."/>
            <person name="Natvig D.O."/>
            <person name="Lalanne C."/>
            <person name="Gautier V."/>
            <person name="Ament-Velasquez S.L."/>
            <person name="Kruys A."/>
            <person name="Hutchinson M.I."/>
            <person name="Powell A.J."/>
            <person name="Barry K."/>
            <person name="Miller A.N."/>
            <person name="Grigoriev I.V."/>
            <person name="Debuchy R."/>
            <person name="Gladieux P."/>
            <person name="Hiltunen Thoren M."/>
            <person name="Johannesson H."/>
        </authorList>
    </citation>
    <scope>NUCLEOTIDE SEQUENCE</scope>
    <source>
        <strain evidence="1">CBS 757.83</strain>
    </source>
</reference>
<name>A0AAN6Q873_9PEZI</name>
<accession>A0AAN6Q873</accession>
<evidence type="ECO:0000313" key="2">
    <source>
        <dbReference type="Proteomes" id="UP001305647"/>
    </source>
</evidence>
<dbReference type="EMBL" id="MU863631">
    <property type="protein sequence ID" value="KAK4102517.1"/>
    <property type="molecule type" value="Genomic_DNA"/>
</dbReference>
<organism evidence="1 2">
    <name type="scientific">Parathielavia hyrcaniae</name>
    <dbReference type="NCBI Taxonomy" id="113614"/>
    <lineage>
        <taxon>Eukaryota</taxon>
        <taxon>Fungi</taxon>
        <taxon>Dikarya</taxon>
        <taxon>Ascomycota</taxon>
        <taxon>Pezizomycotina</taxon>
        <taxon>Sordariomycetes</taxon>
        <taxon>Sordariomycetidae</taxon>
        <taxon>Sordariales</taxon>
        <taxon>Chaetomiaceae</taxon>
        <taxon>Parathielavia</taxon>
    </lineage>
</organism>
<sequence>MRGWIDEVEPDGVRSFELRVRLGVAANFVADCACALGRNAPLEVVPLFLMGLLDLNRVLDLMNGIGELSTGNPEPSDFEAQPESAEFGAVMIQHTIFGLHSTSTKALPYDVLEVSVKAESAGAARELFREMAGAYLLEGTPVYLSTEPGGLAASSISSPFPYVLIHPSDGVRGQTHMLAAATRRTYA</sequence>
<dbReference type="Proteomes" id="UP001305647">
    <property type="component" value="Unassembled WGS sequence"/>
</dbReference>
<evidence type="ECO:0000313" key="1">
    <source>
        <dbReference type="EMBL" id="KAK4102517.1"/>
    </source>
</evidence>
<keyword evidence="2" id="KW-1185">Reference proteome</keyword>
<dbReference type="AlphaFoldDB" id="A0AAN6Q873"/>
<proteinExistence type="predicted"/>
<comment type="caution">
    <text evidence="1">The sequence shown here is derived from an EMBL/GenBank/DDBJ whole genome shotgun (WGS) entry which is preliminary data.</text>
</comment>
<protein>
    <submittedName>
        <fullName evidence="1">Uncharacterized protein</fullName>
    </submittedName>
</protein>